<evidence type="ECO:0000256" key="5">
    <source>
        <dbReference type="SAM" id="MobiDB-lite"/>
    </source>
</evidence>
<evidence type="ECO:0000313" key="8">
    <source>
        <dbReference type="EMBL" id="BBH92607.1"/>
    </source>
</evidence>
<dbReference type="AlphaFoldDB" id="A0A455SW58"/>
<feature type="transmembrane region" description="Helical" evidence="6">
    <location>
        <begin position="454"/>
        <end position="481"/>
    </location>
</feature>
<dbReference type="InterPro" id="IPR051533">
    <property type="entry name" value="WaaL-like"/>
</dbReference>
<evidence type="ECO:0000256" key="1">
    <source>
        <dbReference type="ARBA" id="ARBA00004141"/>
    </source>
</evidence>
<name>A0A455SW58_9CHLR</name>
<feature type="region of interest" description="Disordered" evidence="5">
    <location>
        <begin position="1"/>
        <end position="38"/>
    </location>
</feature>
<dbReference type="PANTHER" id="PTHR37422">
    <property type="entry name" value="TEICHURONIC ACID BIOSYNTHESIS PROTEIN TUAE"/>
    <property type="match status" value="1"/>
</dbReference>
<feature type="domain" description="O-antigen ligase-related" evidence="7">
    <location>
        <begin position="302"/>
        <end position="467"/>
    </location>
</feature>
<dbReference type="GO" id="GO:0016020">
    <property type="term" value="C:membrane"/>
    <property type="evidence" value="ECO:0007669"/>
    <property type="project" value="UniProtKB-SubCell"/>
</dbReference>
<feature type="transmembrane region" description="Helical" evidence="6">
    <location>
        <begin position="164"/>
        <end position="183"/>
    </location>
</feature>
<comment type="subcellular location">
    <subcellularLocation>
        <location evidence="1">Membrane</location>
        <topology evidence="1">Multi-pass membrane protein</topology>
    </subcellularLocation>
</comment>
<feature type="transmembrane region" description="Helical" evidence="6">
    <location>
        <begin position="216"/>
        <end position="237"/>
    </location>
</feature>
<feature type="transmembrane region" description="Helical" evidence="6">
    <location>
        <begin position="257"/>
        <end position="281"/>
    </location>
</feature>
<feature type="transmembrane region" description="Helical" evidence="6">
    <location>
        <begin position="125"/>
        <end position="144"/>
    </location>
</feature>
<dbReference type="InterPro" id="IPR007016">
    <property type="entry name" value="O-antigen_ligase-rel_domated"/>
</dbReference>
<evidence type="ECO:0000256" key="6">
    <source>
        <dbReference type="SAM" id="Phobius"/>
    </source>
</evidence>
<accession>A0A455SW58</accession>
<evidence type="ECO:0000256" key="3">
    <source>
        <dbReference type="ARBA" id="ARBA00022989"/>
    </source>
</evidence>
<feature type="transmembrane region" description="Helical" evidence="6">
    <location>
        <begin position="493"/>
        <end position="510"/>
    </location>
</feature>
<dbReference type="PANTHER" id="PTHR37422:SF13">
    <property type="entry name" value="LIPOPOLYSACCHARIDE BIOSYNTHESIS PROTEIN PA4999-RELATED"/>
    <property type="match status" value="1"/>
</dbReference>
<organism evidence="8">
    <name type="scientific">Thermogemmatispora argillosa</name>
    <dbReference type="NCBI Taxonomy" id="2045280"/>
    <lineage>
        <taxon>Bacteria</taxon>
        <taxon>Bacillati</taxon>
        <taxon>Chloroflexota</taxon>
        <taxon>Ktedonobacteria</taxon>
        <taxon>Thermogemmatisporales</taxon>
        <taxon>Thermogemmatisporaceae</taxon>
        <taxon>Thermogemmatispora</taxon>
    </lineage>
</organism>
<evidence type="ECO:0000256" key="4">
    <source>
        <dbReference type="ARBA" id="ARBA00023136"/>
    </source>
</evidence>
<evidence type="ECO:0000256" key="2">
    <source>
        <dbReference type="ARBA" id="ARBA00022692"/>
    </source>
</evidence>
<keyword evidence="2 6" id="KW-0812">Transmembrane</keyword>
<dbReference type="EMBL" id="AP019377">
    <property type="protein sequence ID" value="BBH92607.1"/>
    <property type="molecule type" value="Genomic_DNA"/>
</dbReference>
<feature type="transmembrane region" description="Helical" evidence="6">
    <location>
        <begin position="293"/>
        <end position="312"/>
    </location>
</feature>
<feature type="compositionally biased region" description="Polar residues" evidence="5">
    <location>
        <begin position="26"/>
        <end position="35"/>
    </location>
</feature>
<dbReference type="Pfam" id="PF04932">
    <property type="entry name" value="Wzy_C"/>
    <property type="match status" value="1"/>
</dbReference>
<feature type="transmembrane region" description="Helical" evidence="6">
    <location>
        <begin position="45"/>
        <end position="64"/>
    </location>
</feature>
<feature type="transmembrane region" description="Helical" evidence="6">
    <location>
        <begin position="84"/>
        <end position="113"/>
    </location>
</feature>
<keyword evidence="4 6" id="KW-0472">Membrane</keyword>
<sequence length="555" mass="61407">MSEKVVPSNAPEIEPQRAYLAEPGTPGSSSATFDSPSRRAPSPFWLDRLLEAGLILSLALYYSAGNTHLGSGPFFHLPPLWTLPFLLIFMILCWYRPATAIALLPLSLPFYLLQKTVVSHYSFSAAEISLWSCVAVVLLQAVLQRRRWPYWLSWSELRARLGPLLWPIIVFLGASAFSIVVAYNRTLALRAFREEVFDPLVYVLLALYCLRTRQDLVRLLLALFATGLLIALLGIGQSLELLSHGVALSALPRISTVYGSANSVGLLFDYTLPVGLALILMPRTASSGFLASWRCRLLALALCLPLAFVLYLTRSGGAWAACFGALAFLVACAIADRQLLLICGLGLVLLIGLGFLCFHNNISSYLLERHANAQGVGTLTKRIYLWESALHMIQDSPITGYGLDNWLCHYSLNNVCHTTNLYHYWITTDPQTHQPTGLRYEPDLSHPHNIFLQIWVSIGIVGLVAFLALLTLFFWLLFRILAGLYRQSEADPWLVWGTLSVGGAMVAALVQGMVDSSVLEQDLAFCFWILVLALLLLRVLSKTPWRSAAKVASGV</sequence>
<evidence type="ECO:0000259" key="7">
    <source>
        <dbReference type="Pfam" id="PF04932"/>
    </source>
</evidence>
<feature type="transmembrane region" description="Helical" evidence="6">
    <location>
        <begin position="340"/>
        <end position="362"/>
    </location>
</feature>
<keyword evidence="3 6" id="KW-1133">Transmembrane helix</keyword>
<reference evidence="8" key="1">
    <citation type="submission" date="2018-12" db="EMBL/GenBank/DDBJ databases">
        <title>Novel natural products biosynthetic potential of the class Ktedonobacteria.</title>
        <authorList>
            <person name="Zheng Y."/>
            <person name="Saitou A."/>
            <person name="Wang C.M."/>
            <person name="Toyoda A."/>
            <person name="Minakuchi Y."/>
            <person name="Sekiguchi Y."/>
            <person name="Ueda K."/>
            <person name="Takano H."/>
            <person name="Sakai Y."/>
            <person name="Yokota A."/>
            <person name="Yabe S."/>
        </authorList>
    </citation>
    <scope>NUCLEOTIDE SEQUENCE</scope>
    <source>
        <strain evidence="8">A3-2</strain>
    </source>
</reference>
<protein>
    <recommendedName>
        <fullName evidence="7">O-antigen ligase-related domain-containing protein</fullName>
    </recommendedName>
</protein>
<feature type="transmembrane region" description="Helical" evidence="6">
    <location>
        <begin position="318"/>
        <end position="335"/>
    </location>
</feature>
<feature type="transmembrane region" description="Helical" evidence="6">
    <location>
        <begin position="522"/>
        <end position="540"/>
    </location>
</feature>
<proteinExistence type="predicted"/>
<gene>
    <name evidence="8" type="ORF">KTA_08060</name>
</gene>